<feature type="repeat" description="WD" evidence="7">
    <location>
        <begin position="96"/>
        <end position="137"/>
    </location>
</feature>
<comment type="caution">
    <text evidence="9">The sequence shown here is derived from an EMBL/GenBank/DDBJ whole genome shotgun (WGS) entry which is preliminary data.</text>
</comment>
<dbReference type="Proteomes" id="UP000054783">
    <property type="component" value="Unassembled WGS sequence"/>
</dbReference>
<accession>A0A0V0ZEG0</accession>
<dbReference type="InterPro" id="IPR029000">
    <property type="entry name" value="Cyclophilin-like_dom_sf"/>
</dbReference>
<dbReference type="Gene3D" id="2.40.100.10">
    <property type="entry name" value="Cyclophilin-like"/>
    <property type="match status" value="1"/>
</dbReference>
<dbReference type="Pfam" id="PF00160">
    <property type="entry name" value="Pro_isomerase"/>
    <property type="match status" value="1"/>
</dbReference>
<evidence type="ECO:0000256" key="2">
    <source>
        <dbReference type="ARBA" id="ARBA00013194"/>
    </source>
</evidence>
<keyword evidence="5" id="KW-0697">Rotamase</keyword>
<dbReference type="FunFam" id="2.40.100.10:FF:000003">
    <property type="entry name" value="Peptidylprolyl isomerase domain and WD repeat-containing 1"/>
    <property type="match status" value="1"/>
</dbReference>
<gene>
    <name evidence="9" type="primary">PPWD1</name>
    <name evidence="9" type="ORF">T12_13465</name>
</gene>
<evidence type="ECO:0000259" key="8">
    <source>
        <dbReference type="PROSITE" id="PS50072"/>
    </source>
</evidence>
<dbReference type="GO" id="GO:0005634">
    <property type="term" value="C:nucleus"/>
    <property type="evidence" value="ECO:0007669"/>
    <property type="project" value="UniProtKB-ARBA"/>
</dbReference>
<dbReference type="EMBL" id="JYDQ01000214">
    <property type="protein sequence ID" value="KRY10881.1"/>
    <property type="molecule type" value="Genomic_DNA"/>
</dbReference>
<evidence type="ECO:0000256" key="5">
    <source>
        <dbReference type="ARBA" id="ARBA00023110"/>
    </source>
</evidence>
<dbReference type="InterPro" id="IPR044666">
    <property type="entry name" value="Cyclophilin_A-like"/>
</dbReference>
<dbReference type="InterPro" id="IPR036322">
    <property type="entry name" value="WD40_repeat_dom_sf"/>
</dbReference>
<dbReference type="Gene3D" id="2.130.10.10">
    <property type="entry name" value="YVTN repeat-like/Quinoprotein amine dehydrogenase"/>
    <property type="match status" value="1"/>
</dbReference>
<dbReference type="PANTHER" id="PTHR45625:SF4">
    <property type="entry name" value="PEPTIDYLPROLYL ISOMERASE DOMAIN AND WD REPEAT-CONTAINING PROTEIN 1"/>
    <property type="match status" value="1"/>
</dbReference>
<dbReference type="InterPro" id="IPR001680">
    <property type="entry name" value="WD40_rpt"/>
</dbReference>
<dbReference type="PROSITE" id="PS50072">
    <property type="entry name" value="CSA_PPIASE_2"/>
    <property type="match status" value="1"/>
</dbReference>
<evidence type="ECO:0000256" key="3">
    <source>
        <dbReference type="ARBA" id="ARBA00022574"/>
    </source>
</evidence>
<dbReference type="Pfam" id="PF00400">
    <property type="entry name" value="WD40"/>
    <property type="match status" value="1"/>
</dbReference>
<evidence type="ECO:0000313" key="9">
    <source>
        <dbReference type="EMBL" id="KRY10881.1"/>
    </source>
</evidence>
<dbReference type="AlphaFoldDB" id="A0A0V0ZEG0"/>
<evidence type="ECO:0000256" key="7">
    <source>
        <dbReference type="PROSITE-ProRule" id="PRU00221"/>
    </source>
</evidence>
<sequence length="740" mass="84637">MMKISEEESEREECGPLLSECELAPPAKQRKTLEFEDVYLRNIPSAEAYEKSFMHRNTITHVIATKTDFIITASTDGHVKFWKKLHNEGIEFVKHFRCHQNAIKHMAVNSNGTLLCTISTDKSLKIFDVANFDMINMMRFEYVPATCCFVHAAADPIAAVAVSASDSPSIFIYDSRGTNEPIHELKLHYKEVQLIEYNYLYDSAISADSESILELWSGPRHDYQFPKHAVGWDFKIDTDLYEFAKAKVKLLCLTFTPDGKEFVTYATDRLLRFFKFETGKIFKVIDESVKNYLEATDRYGLSTMDYNRRIAMEKDIQQHLDTLSLTKVLYDESGNFILIPTLVGIKVINVKTNRCIRIIGKTENLRFLNIALCRAVPAAAVEKAGTSSSITMEMEASENPILKRAEPDPMLIATAYKKYRFYIFTNQEPYTSGKENERDVFNEKPRQEDLTTTMEEKDLSKSLNESCIIHTSFGDIQCELYPKLCPKAVENFCTLAKRGYYNMHIFHRVIKSFIIQTGDPTGSGSGGASIWGSDFEDEFHPSLKHDRPYMLSMANCGPNTNGSQFFITVVPAPHLDGKHTIFGRVTKGMEIVQNINQVKTNPKNNKPFDEIRILSISLQTLKWDSNNRYFEPGIAWDEFSETSKTLNAVNGKRLGSVSENDKQAICCFCKIFKKSKFNSIREKKKSKYTTLRCSRQRTTQMRCGVKNTTDRVGQYGFCSTLRFGTLFFINRPKKLFHQKS</sequence>
<name>A0A0V0ZEG0_9BILA</name>
<feature type="domain" description="PPIase cyclophilin-type" evidence="8">
    <location>
        <begin position="463"/>
        <end position="618"/>
    </location>
</feature>
<dbReference type="InterPro" id="IPR002130">
    <property type="entry name" value="Cyclophilin-type_PPIase_dom"/>
</dbReference>
<evidence type="ECO:0000256" key="4">
    <source>
        <dbReference type="ARBA" id="ARBA00022737"/>
    </source>
</evidence>
<dbReference type="SUPFAM" id="SSF50891">
    <property type="entry name" value="Cyclophilin-like"/>
    <property type="match status" value="1"/>
</dbReference>
<dbReference type="EC" id="5.2.1.8" evidence="2"/>
<evidence type="ECO:0000256" key="6">
    <source>
        <dbReference type="ARBA" id="ARBA00023235"/>
    </source>
</evidence>
<dbReference type="GO" id="GO:0003755">
    <property type="term" value="F:peptidyl-prolyl cis-trans isomerase activity"/>
    <property type="evidence" value="ECO:0007669"/>
    <property type="project" value="UniProtKB-KW"/>
</dbReference>
<dbReference type="InterPro" id="IPR015943">
    <property type="entry name" value="WD40/YVTN_repeat-like_dom_sf"/>
</dbReference>
<organism evidence="9 10">
    <name type="scientific">Trichinella patagoniensis</name>
    <dbReference type="NCBI Taxonomy" id="990121"/>
    <lineage>
        <taxon>Eukaryota</taxon>
        <taxon>Metazoa</taxon>
        <taxon>Ecdysozoa</taxon>
        <taxon>Nematoda</taxon>
        <taxon>Enoplea</taxon>
        <taxon>Dorylaimia</taxon>
        <taxon>Trichinellida</taxon>
        <taxon>Trichinellidae</taxon>
        <taxon>Trichinella</taxon>
    </lineage>
</organism>
<proteinExistence type="predicted"/>
<protein>
    <recommendedName>
        <fullName evidence="2">peptidylprolyl isomerase</fullName>
        <ecNumber evidence="2">5.2.1.8</ecNumber>
    </recommendedName>
</protein>
<dbReference type="SUPFAM" id="SSF50978">
    <property type="entry name" value="WD40 repeat-like"/>
    <property type="match status" value="1"/>
</dbReference>
<reference evidence="9 10" key="1">
    <citation type="submission" date="2015-01" db="EMBL/GenBank/DDBJ databases">
        <title>Evolution of Trichinella species and genotypes.</title>
        <authorList>
            <person name="Korhonen P.K."/>
            <person name="Edoardo P."/>
            <person name="Giuseppe L.R."/>
            <person name="Gasser R.B."/>
        </authorList>
    </citation>
    <scope>NUCLEOTIDE SEQUENCE [LARGE SCALE GENOMIC DNA]</scope>
    <source>
        <strain evidence="9">ISS2496</strain>
    </source>
</reference>
<dbReference type="PRINTS" id="PR00153">
    <property type="entry name" value="CSAPPISMRASE"/>
</dbReference>
<keyword evidence="10" id="KW-1185">Reference proteome</keyword>
<keyword evidence="3 7" id="KW-0853">WD repeat</keyword>
<dbReference type="OrthoDB" id="10264753at2759"/>
<keyword evidence="6 9" id="KW-0413">Isomerase</keyword>
<dbReference type="SMART" id="SM00320">
    <property type="entry name" value="WD40"/>
    <property type="match status" value="4"/>
</dbReference>
<dbReference type="PROSITE" id="PS50082">
    <property type="entry name" value="WD_REPEATS_2"/>
    <property type="match status" value="1"/>
</dbReference>
<keyword evidence="4" id="KW-0677">Repeat</keyword>
<comment type="catalytic activity">
    <reaction evidence="1">
        <text>[protein]-peptidylproline (omega=180) = [protein]-peptidylproline (omega=0)</text>
        <dbReference type="Rhea" id="RHEA:16237"/>
        <dbReference type="Rhea" id="RHEA-COMP:10747"/>
        <dbReference type="Rhea" id="RHEA-COMP:10748"/>
        <dbReference type="ChEBI" id="CHEBI:83833"/>
        <dbReference type="ChEBI" id="CHEBI:83834"/>
        <dbReference type="EC" id="5.2.1.8"/>
    </reaction>
</comment>
<evidence type="ECO:0000313" key="10">
    <source>
        <dbReference type="Proteomes" id="UP000054783"/>
    </source>
</evidence>
<dbReference type="STRING" id="990121.A0A0V0ZEG0"/>
<evidence type="ECO:0000256" key="1">
    <source>
        <dbReference type="ARBA" id="ARBA00000971"/>
    </source>
</evidence>
<dbReference type="PANTHER" id="PTHR45625">
    <property type="entry name" value="PEPTIDYL-PROLYL CIS-TRANS ISOMERASE-RELATED"/>
    <property type="match status" value="1"/>
</dbReference>